<dbReference type="Proteomes" id="UP001054945">
    <property type="component" value="Unassembled WGS sequence"/>
</dbReference>
<keyword evidence="3" id="KW-1185">Reference proteome</keyword>
<dbReference type="AlphaFoldDB" id="A0AAV4QW41"/>
<dbReference type="SUPFAM" id="SSF55797">
    <property type="entry name" value="PR-1-like"/>
    <property type="match status" value="1"/>
</dbReference>
<reference evidence="2 3" key="1">
    <citation type="submission" date="2021-06" db="EMBL/GenBank/DDBJ databases">
        <title>Caerostris extrusa draft genome.</title>
        <authorList>
            <person name="Kono N."/>
            <person name="Arakawa K."/>
        </authorList>
    </citation>
    <scope>NUCLEOTIDE SEQUENCE [LARGE SCALE GENOMIC DNA]</scope>
</reference>
<dbReference type="Gene3D" id="3.40.33.10">
    <property type="entry name" value="CAP"/>
    <property type="match status" value="1"/>
</dbReference>
<sequence>VWDDELAAIAQKWADNCVYAHDCRDCRRVDYFKVGQNIAYDDWLCNDQKCMDNLSEKDRSPNWTSVIKNFYEEVRDFDIKTVQAFYSAKKIGHFTQTRQLFASRIENCPTQLRTQHAIHEITPVCS</sequence>
<gene>
    <name evidence="2" type="primary">AVEN_218138_1</name>
    <name evidence="2" type="ORF">CEXT_228961</name>
</gene>
<protein>
    <submittedName>
        <fullName evidence="2">SCP domain-containing protein</fullName>
    </submittedName>
</protein>
<feature type="domain" description="SCP" evidence="1">
    <location>
        <begin position="1"/>
        <end position="123"/>
    </location>
</feature>
<evidence type="ECO:0000259" key="1">
    <source>
        <dbReference type="SMART" id="SM00198"/>
    </source>
</evidence>
<dbReference type="Pfam" id="PF00188">
    <property type="entry name" value="CAP"/>
    <property type="match status" value="1"/>
</dbReference>
<name>A0AAV4QW41_CAEEX</name>
<comment type="caution">
    <text evidence="2">The sequence shown here is derived from an EMBL/GenBank/DDBJ whole genome shotgun (WGS) entry which is preliminary data.</text>
</comment>
<dbReference type="InterPro" id="IPR035940">
    <property type="entry name" value="CAP_sf"/>
</dbReference>
<dbReference type="InterPro" id="IPR014044">
    <property type="entry name" value="CAP_dom"/>
</dbReference>
<dbReference type="CDD" id="cd05380">
    <property type="entry name" value="CAP_euk"/>
    <property type="match status" value="1"/>
</dbReference>
<accession>A0AAV4QW41</accession>
<dbReference type="EMBL" id="BPLR01006774">
    <property type="protein sequence ID" value="GIY12327.1"/>
    <property type="molecule type" value="Genomic_DNA"/>
</dbReference>
<evidence type="ECO:0000313" key="3">
    <source>
        <dbReference type="Proteomes" id="UP001054945"/>
    </source>
</evidence>
<proteinExistence type="predicted"/>
<feature type="non-terminal residue" evidence="2">
    <location>
        <position position="1"/>
    </location>
</feature>
<dbReference type="SMART" id="SM00198">
    <property type="entry name" value="SCP"/>
    <property type="match status" value="1"/>
</dbReference>
<organism evidence="2 3">
    <name type="scientific">Caerostris extrusa</name>
    <name type="common">Bark spider</name>
    <name type="synonym">Caerostris bankana</name>
    <dbReference type="NCBI Taxonomy" id="172846"/>
    <lineage>
        <taxon>Eukaryota</taxon>
        <taxon>Metazoa</taxon>
        <taxon>Ecdysozoa</taxon>
        <taxon>Arthropoda</taxon>
        <taxon>Chelicerata</taxon>
        <taxon>Arachnida</taxon>
        <taxon>Araneae</taxon>
        <taxon>Araneomorphae</taxon>
        <taxon>Entelegynae</taxon>
        <taxon>Araneoidea</taxon>
        <taxon>Araneidae</taxon>
        <taxon>Caerostris</taxon>
    </lineage>
</organism>
<evidence type="ECO:0000313" key="2">
    <source>
        <dbReference type="EMBL" id="GIY12327.1"/>
    </source>
</evidence>